<feature type="region of interest" description="Disordered" evidence="2">
    <location>
        <begin position="105"/>
        <end position="150"/>
    </location>
</feature>
<feature type="compositionally biased region" description="Polar residues" evidence="2">
    <location>
        <begin position="242"/>
        <end position="251"/>
    </location>
</feature>
<proteinExistence type="predicted"/>
<feature type="compositionally biased region" description="Polar residues" evidence="2">
    <location>
        <begin position="218"/>
        <end position="234"/>
    </location>
</feature>
<evidence type="ECO:0000256" key="1">
    <source>
        <dbReference type="SAM" id="Coils"/>
    </source>
</evidence>
<feature type="compositionally biased region" description="Low complexity" evidence="2">
    <location>
        <begin position="203"/>
        <end position="217"/>
    </location>
</feature>
<accession>A0A3M2SEQ7</accession>
<feature type="coiled-coil region" evidence="1">
    <location>
        <begin position="723"/>
        <end position="750"/>
    </location>
</feature>
<reference evidence="3 4" key="1">
    <citation type="submission" date="2017-06" db="EMBL/GenBank/DDBJ databases">
        <title>Comparative genomic analysis of Ambrosia Fusariam Clade fungi.</title>
        <authorList>
            <person name="Stajich J.E."/>
            <person name="Carrillo J."/>
            <person name="Kijimoto T."/>
            <person name="Eskalen A."/>
            <person name="O'Donnell K."/>
            <person name="Kasson M."/>
        </authorList>
    </citation>
    <scope>NUCLEOTIDE SEQUENCE [LARGE SCALE GENOMIC DNA]</scope>
    <source>
        <strain evidence="3">UCR3666</strain>
    </source>
</reference>
<dbReference type="EMBL" id="NKUJ01000054">
    <property type="protein sequence ID" value="RMJ16051.1"/>
    <property type="molecule type" value="Genomic_DNA"/>
</dbReference>
<feature type="region of interest" description="Disordered" evidence="2">
    <location>
        <begin position="589"/>
        <end position="611"/>
    </location>
</feature>
<keyword evidence="1" id="KW-0175">Coiled coil</keyword>
<name>A0A3M2SEQ7_9HYPO</name>
<dbReference type="OrthoDB" id="5060893at2759"/>
<evidence type="ECO:0000256" key="2">
    <source>
        <dbReference type="SAM" id="MobiDB-lite"/>
    </source>
</evidence>
<keyword evidence="4" id="KW-1185">Reference proteome</keyword>
<feature type="compositionally biased region" description="Low complexity" evidence="2">
    <location>
        <begin position="597"/>
        <end position="609"/>
    </location>
</feature>
<comment type="caution">
    <text evidence="3">The sequence shown here is derived from an EMBL/GenBank/DDBJ whole genome shotgun (WGS) entry which is preliminary data.</text>
</comment>
<protein>
    <submittedName>
        <fullName evidence="3">Uncharacterized protein</fullName>
    </submittedName>
</protein>
<feature type="region of interest" description="Disordered" evidence="2">
    <location>
        <begin position="874"/>
        <end position="894"/>
    </location>
</feature>
<feature type="region of interest" description="Disordered" evidence="2">
    <location>
        <begin position="1"/>
        <end position="93"/>
    </location>
</feature>
<feature type="region of interest" description="Disordered" evidence="2">
    <location>
        <begin position="186"/>
        <end position="322"/>
    </location>
</feature>
<gene>
    <name evidence="3" type="ORF">CDV36_004283</name>
</gene>
<dbReference type="Proteomes" id="UP000277212">
    <property type="component" value="Unassembled WGS sequence"/>
</dbReference>
<feature type="compositionally biased region" description="Polar residues" evidence="2">
    <location>
        <begin position="283"/>
        <end position="292"/>
    </location>
</feature>
<feature type="compositionally biased region" description="Basic and acidic residues" evidence="2">
    <location>
        <begin position="304"/>
        <end position="315"/>
    </location>
</feature>
<dbReference type="AlphaFoldDB" id="A0A3M2SEQ7"/>
<sequence length="894" mass="100907">MAPTSPDKPNARRSQSRPPPLYSFSGSTHRQLPVMPRPSQRSSRCCLPQTEALADNPPTGRFDRTHQLSRSSRPIRKTRRSIIPPSQRPSATIITEIDRSLRSHIDQSREPPASVGSKHHQSPYTPSSSIPSKRPHPVDANSDSRGSPRKRHCLVHQGVSELCHTVTPAADLLPQFPAIDDVVTRPSDTKFEGESPQDGQCHSRWSLTSTTSGTTISPGIQENGTSGQRSTSARTTEEHNQLDQPTRSINHQAKPVSKRPSYDKMPSETFDTKAYQKLESPHRTTVGNTESSPYEELPNPNKPSESKNPSRDKSNISKSPAPTTASVLDGWPLIFACIAALIGGMFFPDLRIPEFRVVDWNERAIELEIALATIPRVVLFGEASLSQQRLQPGMLPVDGFAHDHNPSFGPNLKIPLRSKWFSNSTEFPDYEPWLTTSAGVFVPERIFLDDLEVVTVKTCFDLGSIPISDGPSPSDDFCRLLSRALAKFDSFYFWEDRRLGVEYNYDIVAMNLVMLRNMIYVQEMQRNGSEELGSDRLRAHALHAPTTTTISLPTVKPPSPRRLLADTSIPEDIPESFIKGWRDAMAARSSRLEQEHTSTSTPTTETTASKIPRPSDYAEAQLNNGTANILVQYVIDVIVGRRLNETNEAEGPPYGNIIEHSAKLDKLCHLFKQLNDYVPTIIRYANRTALSADLSSRLQRIQDTAPFLRDIATPRLAGMQARAKRGVQLLREIEKRQAELQNEIERTLQNGWLAPGPGVGWLSFRVIYYHLPDLKSMALQWSYARRWLAVESEQVFEVYRGRMAEFYSRYEYLPRNLPKRQLDEWLAWSSQMIWSRWSLEDRREDPVGKEAFCWALREWQPSVSTWQRMVGWMTGQGDDDDVPSKCGDASRRHG</sequence>
<feature type="compositionally biased region" description="Polar residues" evidence="2">
    <location>
        <begin position="122"/>
        <end position="131"/>
    </location>
</feature>
<feature type="compositionally biased region" description="Basic and acidic residues" evidence="2">
    <location>
        <begin position="260"/>
        <end position="282"/>
    </location>
</feature>
<evidence type="ECO:0000313" key="4">
    <source>
        <dbReference type="Proteomes" id="UP000277212"/>
    </source>
</evidence>
<organism evidence="3 4">
    <name type="scientific">Fusarium kuroshium</name>
    <dbReference type="NCBI Taxonomy" id="2010991"/>
    <lineage>
        <taxon>Eukaryota</taxon>
        <taxon>Fungi</taxon>
        <taxon>Dikarya</taxon>
        <taxon>Ascomycota</taxon>
        <taxon>Pezizomycotina</taxon>
        <taxon>Sordariomycetes</taxon>
        <taxon>Hypocreomycetidae</taxon>
        <taxon>Hypocreales</taxon>
        <taxon>Nectriaceae</taxon>
        <taxon>Fusarium</taxon>
        <taxon>Fusarium solani species complex</taxon>
    </lineage>
</organism>
<evidence type="ECO:0000313" key="3">
    <source>
        <dbReference type="EMBL" id="RMJ16051.1"/>
    </source>
</evidence>